<comment type="caution">
    <text evidence="16">The sequence shown here is derived from an EMBL/GenBank/DDBJ whole genome shotgun (WGS) entry which is preliminary data.</text>
</comment>
<dbReference type="InterPro" id="IPR011011">
    <property type="entry name" value="Znf_FYVE_PHD"/>
</dbReference>
<dbReference type="GO" id="GO:0008168">
    <property type="term" value="F:methyltransferase activity"/>
    <property type="evidence" value="ECO:0007669"/>
    <property type="project" value="UniProtKB-KW"/>
</dbReference>
<dbReference type="InterPro" id="IPR041306">
    <property type="entry name" value="C5HCH"/>
</dbReference>
<evidence type="ECO:0000256" key="3">
    <source>
        <dbReference type="ARBA" id="ARBA00022454"/>
    </source>
</evidence>
<keyword evidence="8" id="KW-0863">Zinc-finger</keyword>
<evidence type="ECO:0000256" key="11">
    <source>
        <dbReference type="ARBA" id="ARBA00023242"/>
    </source>
</evidence>
<feature type="domain" description="PWWP" evidence="14">
    <location>
        <begin position="19"/>
        <end position="81"/>
    </location>
</feature>
<evidence type="ECO:0000256" key="1">
    <source>
        <dbReference type="ARBA" id="ARBA00004123"/>
    </source>
</evidence>
<dbReference type="SMART" id="SM00249">
    <property type="entry name" value="PHD"/>
    <property type="match status" value="1"/>
</dbReference>
<evidence type="ECO:0000256" key="7">
    <source>
        <dbReference type="ARBA" id="ARBA00022723"/>
    </source>
</evidence>
<dbReference type="GO" id="GO:0032259">
    <property type="term" value="P:methylation"/>
    <property type="evidence" value="ECO:0007669"/>
    <property type="project" value="UniProtKB-KW"/>
</dbReference>
<dbReference type="InterPro" id="IPR047423">
    <property type="entry name" value="PWWP_NSD1_rpt2"/>
</dbReference>
<dbReference type="SUPFAM" id="SSF82199">
    <property type="entry name" value="SET domain"/>
    <property type="match status" value="1"/>
</dbReference>
<dbReference type="GO" id="GO:0008270">
    <property type="term" value="F:zinc ion binding"/>
    <property type="evidence" value="ECO:0007669"/>
    <property type="project" value="UniProtKB-KW"/>
</dbReference>
<dbReference type="PROSITE" id="PS50868">
    <property type="entry name" value="POST_SET"/>
    <property type="match status" value="1"/>
</dbReference>
<dbReference type="FunFam" id="2.170.270.10:FF:000113">
    <property type="entry name" value="Histone-lysine N-methyltransferase"/>
    <property type="match status" value="1"/>
</dbReference>
<dbReference type="InterPro" id="IPR003616">
    <property type="entry name" value="Post-SET_dom"/>
</dbReference>
<feature type="region of interest" description="Disordered" evidence="12">
    <location>
        <begin position="747"/>
        <end position="789"/>
    </location>
</feature>
<evidence type="ECO:0000259" key="14">
    <source>
        <dbReference type="PROSITE" id="PS50812"/>
    </source>
</evidence>
<feature type="compositionally biased region" description="Basic and acidic residues" evidence="12">
    <location>
        <begin position="119"/>
        <end position="130"/>
    </location>
</feature>
<keyword evidence="4" id="KW-0489">Methyltransferase</keyword>
<evidence type="ECO:0000256" key="9">
    <source>
        <dbReference type="ARBA" id="ARBA00022833"/>
    </source>
</evidence>
<evidence type="ECO:0000256" key="6">
    <source>
        <dbReference type="ARBA" id="ARBA00022691"/>
    </source>
</evidence>
<feature type="compositionally biased region" description="Polar residues" evidence="12">
    <location>
        <begin position="595"/>
        <end position="619"/>
    </location>
</feature>
<dbReference type="SUPFAM" id="SSF63748">
    <property type="entry name" value="Tudor/PWWP/MBT"/>
    <property type="match status" value="1"/>
</dbReference>
<feature type="region of interest" description="Disordered" evidence="12">
    <location>
        <begin position="341"/>
        <end position="364"/>
    </location>
</feature>
<feature type="domain" description="Post-SET" evidence="15">
    <location>
        <begin position="321"/>
        <end position="337"/>
    </location>
</feature>
<evidence type="ECO:0000256" key="2">
    <source>
        <dbReference type="ARBA" id="ARBA00004286"/>
    </source>
</evidence>
<dbReference type="Pfam" id="PF00855">
    <property type="entry name" value="PWWP"/>
    <property type="match status" value="1"/>
</dbReference>
<dbReference type="CDD" id="cd20164">
    <property type="entry name" value="PWWP_NSD1_rpt2"/>
    <property type="match status" value="1"/>
</dbReference>
<dbReference type="FunFam" id="2.30.30.140:FF:000004">
    <property type="entry name" value="Histone-lysine N-methyltransferase"/>
    <property type="match status" value="1"/>
</dbReference>
<proteinExistence type="predicted"/>
<dbReference type="FunFam" id="3.30.40.10:FF:000025">
    <property type="entry name" value="Histone-lysine N-methyltransferase"/>
    <property type="match status" value="1"/>
</dbReference>
<dbReference type="GO" id="GO:0006325">
    <property type="term" value="P:chromatin organization"/>
    <property type="evidence" value="ECO:0007669"/>
    <property type="project" value="UniProtKB-KW"/>
</dbReference>
<keyword evidence="6" id="KW-0949">S-adenosyl-L-methionine</keyword>
<feature type="non-terminal residue" evidence="16">
    <location>
        <position position="1156"/>
    </location>
</feature>
<feature type="region of interest" description="Disordered" evidence="12">
    <location>
        <begin position="1011"/>
        <end position="1034"/>
    </location>
</feature>
<evidence type="ECO:0000259" key="13">
    <source>
        <dbReference type="PROSITE" id="PS50280"/>
    </source>
</evidence>
<keyword evidence="7" id="KW-0479">Metal-binding</keyword>
<evidence type="ECO:0000256" key="12">
    <source>
        <dbReference type="SAM" id="MobiDB-lite"/>
    </source>
</evidence>
<feature type="region of interest" description="Disordered" evidence="12">
    <location>
        <begin position="1075"/>
        <end position="1096"/>
    </location>
</feature>
<dbReference type="PROSITE" id="PS50280">
    <property type="entry name" value="SET"/>
    <property type="match status" value="1"/>
</dbReference>
<feature type="domain" description="SET" evidence="13">
    <location>
        <begin position="192"/>
        <end position="314"/>
    </location>
</feature>
<dbReference type="GO" id="GO:0005634">
    <property type="term" value="C:nucleus"/>
    <property type="evidence" value="ECO:0007669"/>
    <property type="project" value="UniProtKB-SubCell"/>
</dbReference>
<keyword evidence="10" id="KW-0156">Chromatin regulator</keyword>
<feature type="region of interest" description="Disordered" evidence="12">
    <location>
        <begin position="526"/>
        <end position="626"/>
    </location>
</feature>
<evidence type="ECO:0000256" key="5">
    <source>
        <dbReference type="ARBA" id="ARBA00022679"/>
    </source>
</evidence>
<evidence type="ECO:0000259" key="15">
    <source>
        <dbReference type="PROSITE" id="PS50868"/>
    </source>
</evidence>
<feature type="region of interest" description="Disordered" evidence="12">
    <location>
        <begin position="640"/>
        <end position="718"/>
    </location>
</feature>
<dbReference type="PANTHER" id="PTHR22884">
    <property type="entry name" value="SET DOMAIN PROTEINS"/>
    <property type="match status" value="1"/>
</dbReference>
<dbReference type="CDD" id="cd15659">
    <property type="entry name" value="PHD5_NSD1"/>
    <property type="match status" value="1"/>
</dbReference>
<dbReference type="SMART" id="SM00293">
    <property type="entry name" value="PWWP"/>
    <property type="match status" value="1"/>
</dbReference>
<dbReference type="EMBL" id="VWYY01001495">
    <property type="protein sequence ID" value="NXE42226.1"/>
    <property type="molecule type" value="Genomic_DNA"/>
</dbReference>
<feature type="compositionally biased region" description="Polar residues" evidence="12">
    <location>
        <begin position="666"/>
        <end position="675"/>
    </location>
</feature>
<protein>
    <submittedName>
        <fullName evidence="16">NSD1 protein</fullName>
    </submittedName>
</protein>
<keyword evidence="3" id="KW-0158">Chromosome</keyword>
<dbReference type="GO" id="GO:0005694">
    <property type="term" value="C:chromosome"/>
    <property type="evidence" value="ECO:0007669"/>
    <property type="project" value="UniProtKB-SubCell"/>
</dbReference>
<keyword evidence="11" id="KW-0539">Nucleus</keyword>
<reference evidence="16 17" key="1">
    <citation type="submission" date="2019-09" db="EMBL/GenBank/DDBJ databases">
        <title>Bird 10,000 Genomes (B10K) Project - Family phase.</title>
        <authorList>
            <person name="Zhang G."/>
        </authorList>
    </citation>
    <scope>NUCLEOTIDE SEQUENCE [LARGE SCALE GENOMIC DNA]</scope>
    <source>
        <strain evidence="16">B10K-CU-031-17</strain>
        <tissue evidence="16">Muscle</tissue>
    </source>
</reference>
<dbReference type="InterPro" id="IPR001965">
    <property type="entry name" value="Znf_PHD"/>
</dbReference>
<dbReference type="InterPro" id="IPR046341">
    <property type="entry name" value="SET_dom_sf"/>
</dbReference>
<dbReference type="SMART" id="SM00317">
    <property type="entry name" value="SET"/>
    <property type="match status" value="1"/>
</dbReference>
<dbReference type="InterPro" id="IPR001214">
    <property type="entry name" value="SET_dom"/>
</dbReference>
<evidence type="ECO:0000256" key="8">
    <source>
        <dbReference type="ARBA" id="ARBA00022771"/>
    </source>
</evidence>
<accession>A0A7K8MLV1</accession>
<sequence>MPEGSWYCNDCKAGKKPHYKEVVWVKVGRYRWWPAEICHPRTIPVNIQKMKHDIGEFPVLFFGSKDYLWTHQARVFPYMEGDVSSKDKMGKGVDGIYKKALQEAAVRFEELKAQKELRQLQEDKKNDKKPPPYKHIKVRGGGGGQVRKRSLELSVQVLYRYTETFLMFECLAVLEGFFDPLSVLSKLGNSNRVLAQRWVSLHPAENLSCLISLLFSVWQGEFVNEYVGELIDEEECRARIRYAQEHDITNFYMLTLDKDRIIDAGPKGNYARFMNHCCQPNCETQKWCVNGDTRVGLFALVNIKAGTELTFNYNLECLGNGKTVCKCGAPNCSGFLGVRPKSQPSLTEEKSKKLKRRTQMKRRSQAEVMKEREDECFSCGDGGQLVSCKKSGCPKVYHADCLNLTKRPAGKWECPWHQCDMCGKEAASFCEMCPRSFCKQHREGMLFISKLDGRLCCTEHDPCGPHPLEPGEIREYAPPIEGLTNGEDTQPPEQLPADTEADTDQSVQPLDSLPQSVALRLQSPEKPPATLALRLPSSDKPPTTLALRLQPSNKPPTTLALRLPSPDKPPATLALRLPPSNKPPATLSLRLKPSNKPSTTLSLRLQPSDKPPTTLSLRLQPSDKPQAALSLRLQSEKQPIIVALRPQQPDKPPSNAVLWPLDESSSDASQPQLPSKSPPGTPQSPLDESLVTAGDLQLQLSDETSDTPEVLELSDKSLIDSRIQQPELLDEFPVKCLHPPLSDRLLTTVGTLQSQPEDEPPDADQLQPLDNSSAQSPQPQAVEEASSSVVPQVPVLEMASSPEVLWSVPIEKVPDSPVSRILPSEKAPGSAVPRSLPLEKASFSGAVRVPDTEKSPRSGSPHPMPPEKAAGSGMPRILPTEKAPSLGSPWPLSPEKAPGSRSPHVLPMEKALNSGALRIPLTQKALSPGVLRPLPPEKAADSGALRVLPSEKALSSGVSRPQLLERPLALTAPWPQASDKLAAAVAPRPQALDKPLAASAPRLLLSEKALRPVDQNAQPKERGAPAVELSPQQKERTVLAGEQISWSAGKVVTHVGQVPWPTEKLQTHEQSHWPTAKALTPAEQPSRTAEKLPEPTLQPSWEVASAPTEQTPWTSERLCAFEQTPRPAREAPAPPEQMQWLVTNIQTIDQISWLSG</sequence>
<dbReference type="AlphaFoldDB" id="A0A7K8MLV1"/>
<dbReference type="SUPFAM" id="SSF57903">
    <property type="entry name" value="FYVE/PHD zinc finger"/>
    <property type="match status" value="1"/>
</dbReference>
<dbReference type="InterPro" id="IPR013083">
    <property type="entry name" value="Znf_RING/FYVE/PHD"/>
</dbReference>
<dbReference type="SMART" id="SM00508">
    <property type="entry name" value="PostSET"/>
    <property type="match status" value="1"/>
</dbReference>
<evidence type="ECO:0000313" key="17">
    <source>
        <dbReference type="Proteomes" id="UP000547721"/>
    </source>
</evidence>
<feature type="compositionally biased region" description="Basic residues" evidence="12">
    <location>
        <begin position="352"/>
        <end position="363"/>
    </location>
</feature>
<comment type="subcellular location">
    <subcellularLocation>
        <location evidence="2">Chromosome</location>
    </subcellularLocation>
    <subcellularLocation>
        <location evidence="1">Nucleus</location>
    </subcellularLocation>
</comment>
<feature type="region of interest" description="Disordered" evidence="12">
    <location>
        <begin position="815"/>
        <end position="906"/>
    </location>
</feature>
<feature type="region of interest" description="Disordered" evidence="12">
    <location>
        <begin position="467"/>
        <end position="507"/>
    </location>
</feature>
<feature type="region of interest" description="Disordered" evidence="12">
    <location>
        <begin position="119"/>
        <end position="142"/>
    </location>
</feature>
<keyword evidence="17" id="KW-1185">Reference proteome</keyword>
<dbReference type="InterPro" id="IPR050777">
    <property type="entry name" value="SET2_Histone-Lys_MeTrsfase"/>
</dbReference>
<dbReference type="InterPro" id="IPR047432">
    <property type="entry name" value="PHD5_NSD1"/>
</dbReference>
<feature type="compositionally biased region" description="Polar residues" evidence="12">
    <location>
        <begin position="768"/>
        <end position="789"/>
    </location>
</feature>
<feature type="non-terminal residue" evidence="16">
    <location>
        <position position="1"/>
    </location>
</feature>
<dbReference type="Gene3D" id="2.30.30.140">
    <property type="match status" value="1"/>
</dbReference>
<evidence type="ECO:0000256" key="10">
    <source>
        <dbReference type="ARBA" id="ARBA00022853"/>
    </source>
</evidence>
<dbReference type="Pfam" id="PF00856">
    <property type="entry name" value="SET"/>
    <property type="match status" value="1"/>
</dbReference>
<organism evidence="16 17">
    <name type="scientific">Ptilorrhoa leucosticta</name>
    <dbReference type="NCBI Taxonomy" id="449384"/>
    <lineage>
        <taxon>Eukaryota</taxon>
        <taxon>Metazoa</taxon>
        <taxon>Chordata</taxon>
        <taxon>Craniata</taxon>
        <taxon>Vertebrata</taxon>
        <taxon>Euteleostomi</taxon>
        <taxon>Archelosauria</taxon>
        <taxon>Archosauria</taxon>
        <taxon>Dinosauria</taxon>
        <taxon>Saurischia</taxon>
        <taxon>Theropoda</taxon>
        <taxon>Coelurosauria</taxon>
        <taxon>Aves</taxon>
        <taxon>Neognathae</taxon>
        <taxon>Neoaves</taxon>
        <taxon>Telluraves</taxon>
        <taxon>Australaves</taxon>
        <taxon>Passeriformes</taxon>
        <taxon>Corvoidea</taxon>
        <taxon>Cinclosomatidae</taxon>
        <taxon>Ptilorrhoa</taxon>
    </lineage>
</organism>
<keyword evidence="9" id="KW-0862">Zinc</keyword>
<gene>
    <name evidence="16" type="primary">Nsd1_1</name>
    <name evidence="16" type="ORF">PTILEU_R14811</name>
</gene>
<dbReference type="Gene3D" id="2.170.270.10">
    <property type="entry name" value="SET domain"/>
    <property type="match status" value="1"/>
</dbReference>
<dbReference type="InterPro" id="IPR000313">
    <property type="entry name" value="PWWP_dom"/>
</dbReference>
<evidence type="ECO:0000256" key="4">
    <source>
        <dbReference type="ARBA" id="ARBA00022603"/>
    </source>
</evidence>
<evidence type="ECO:0000313" key="16">
    <source>
        <dbReference type="EMBL" id="NXE42226.1"/>
    </source>
</evidence>
<dbReference type="Proteomes" id="UP000547721">
    <property type="component" value="Unassembled WGS sequence"/>
</dbReference>
<name>A0A7K8MLV1_9CORV</name>
<keyword evidence="5" id="KW-0808">Transferase</keyword>
<dbReference type="PROSITE" id="PS50812">
    <property type="entry name" value="PWWP"/>
    <property type="match status" value="1"/>
</dbReference>
<dbReference type="Gene3D" id="3.30.40.10">
    <property type="entry name" value="Zinc/RING finger domain, C3HC4 (zinc finger)"/>
    <property type="match status" value="1"/>
</dbReference>
<dbReference type="Pfam" id="PF17982">
    <property type="entry name" value="C5HCH"/>
    <property type="match status" value="1"/>
</dbReference>